<dbReference type="InterPro" id="IPR000073">
    <property type="entry name" value="AB_hydrolase_1"/>
</dbReference>
<evidence type="ECO:0000313" key="3">
    <source>
        <dbReference type="EMBL" id="CAA2136483.1"/>
    </source>
</evidence>
<dbReference type="InterPro" id="IPR029058">
    <property type="entry name" value="AB_hydrolase_fold"/>
</dbReference>
<dbReference type="EMBL" id="LR743510">
    <property type="protein sequence ID" value="CAA2136483.1"/>
    <property type="molecule type" value="Genomic_DNA"/>
</dbReference>
<dbReference type="AlphaFoldDB" id="A0A679JJX2"/>
<feature type="domain" description="Serine aminopeptidase S33" evidence="2">
    <location>
        <begin position="315"/>
        <end position="437"/>
    </location>
</feature>
<dbReference type="Pfam" id="PF00561">
    <property type="entry name" value="Abhydrolase_1"/>
    <property type="match status" value="1"/>
</dbReference>
<keyword evidence="3" id="KW-0456">Lyase</keyword>
<name>A0A679JJX2_9HYPH</name>
<feature type="domain" description="AB hydrolase-1" evidence="1">
    <location>
        <begin position="46"/>
        <end position="148"/>
    </location>
</feature>
<accession>A0A679JJX2</accession>
<dbReference type="GO" id="GO:0070205">
    <property type="term" value="F:2-succinyl-6-hydroxy-2,4-cyclohexadiene-1-carboxylate synthase activity"/>
    <property type="evidence" value="ECO:0007669"/>
    <property type="project" value="UniProtKB-EC"/>
</dbReference>
<proteinExistence type="predicted"/>
<dbReference type="EC" id="4.2.99.20" evidence="3"/>
<dbReference type="Pfam" id="PF12146">
    <property type="entry name" value="Hydrolase_4"/>
    <property type="match status" value="1"/>
</dbReference>
<sequence>MAFETVPVGSDAAASPLPLSPVAFDGLFGWFGPGISRRGVVLCATHGYEQLSAHRPWRALAEGIATTGCATLSFDYPGTGDSADAEADSVEGRVRAIRRAIRHLRDEAGVEEIVLVGLRLGGTLAALAAEGDHVDRLVLLAPFATGRAYLREMKMQSRTIGRLPDGSPLPQEEGCLTVGGFHLGPALAAELSVIDLTKAERAPAPDILLVGAEAGGLGPRYAALGARVTTRPFPGLAALVANPLYAETPDEAFSAVIASVAEGAQPRPVPAAALPPLPANPIRGDGWWEEPSRFGPSLFGILCHPRDVEAARPMVLFVNAGTNVHSGWGRQTTTLARRLADQGFPSLRMDLRGIGDSPNRPGGASPLYSLDALDDVRAALDRLETVRSGPIVIVGACSGAYLAFRAVCREERLKGAVLVNPYCFDWNPADDVDSVIRNVFRNASTYAGLLKQGAAWRRLARGEIRVGAIARAITRAAIGRVGKRLALLLRPRPASGSVAQRIAALRRRGAHLELVYSAGDRGLAALQEALGRSPARMARRLGGPVTIIEGADHDLSPAAAQARMTEVLERLLARLR</sequence>
<organism evidence="3">
    <name type="scientific">Methylobacterium bullatum</name>
    <dbReference type="NCBI Taxonomy" id="570505"/>
    <lineage>
        <taxon>Bacteria</taxon>
        <taxon>Pseudomonadati</taxon>
        <taxon>Pseudomonadota</taxon>
        <taxon>Alphaproteobacteria</taxon>
        <taxon>Hyphomicrobiales</taxon>
        <taxon>Methylobacteriaceae</taxon>
        <taxon>Methylobacterium</taxon>
    </lineage>
</organism>
<dbReference type="Gene3D" id="3.40.50.1820">
    <property type="entry name" value="alpha/beta hydrolase"/>
    <property type="match status" value="2"/>
</dbReference>
<dbReference type="InterPro" id="IPR022742">
    <property type="entry name" value="Hydrolase_4"/>
</dbReference>
<geneLocation type="plasmid" evidence="3">
    <name>1</name>
</geneLocation>
<protein>
    <submittedName>
        <fullName evidence="3">2-succinyl-6-hydroxy-2, 4-cyclohexadiene-1-carboxylate synthase</fullName>
        <ecNumber evidence="3">4.2.99.20</ecNumber>
    </submittedName>
</protein>
<dbReference type="PANTHER" id="PTHR43265:SF1">
    <property type="entry name" value="ESTERASE ESTD"/>
    <property type="match status" value="1"/>
</dbReference>
<dbReference type="InterPro" id="IPR053145">
    <property type="entry name" value="AB_hydrolase_Est10"/>
</dbReference>
<reference evidence="3" key="1">
    <citation type="submission" date="2019-12" db="EMBL/GenBank/DDBJ databases">
        <authorList>
            <person name="Cremers G."/>
        </authorList>
    </citation>
    <scope>NUCLEOTIDE SEQUENCE</scope>
    <source>
        <strain evidence="3">Mbul2</strain>
        <plasmid evidence="3">1</plasmid>
    </source>
</reference>
<dbReference type="SUPFAM" id="SSF53474">
    <property type="entry name" value="alpha/beta-Hydrolases"/>
    <property type="match status" value="2"/>
</dbReference>
<evidence type="ECO:0000259" key="1">
    <source>
        <dbReference type="Pfam" id="PF00561"/>
    </source>
</evidence>
<dbReference type="GO" id="GO:0052689">
    <property type="term" value="F:carboxylic ester hydrolase activity"/>
    <property type="evidence" value="ECO:0007669"/>
    <property type="project" value="TreeGrafter"/>
</dbReference>
<gene>
    <name evidence="3" type="primary">menH_1</name>
    <name evidence="3" type="ORF">MBLL_00193</name>
</gene>
<evidence type="ECO:0000259" key="2">
    <source>
        <dbReference type="Pfam" id="PF12146"/>
    </source>
</evidence>
<dbReference type="PANTHER" id="PTHR43265">
    <property type="entry name" value="ESTERASE ESTD"/>
    <property type="match status" value="1"/>
</dbReference>
<keyword evidence="3" id="KW-0614">Plasmid</keyword>
<dbReference type="RefSeq" id="WP_339158769.1">
    <property type="nucleotide sequence ID" value="NZ_LR743510.1"/>
</dbReference>